<dbReference type="Proteomes" id="UP000254230">
    <property type="component" value="Unassembled WGS sequence"/>
</dbReference>
<gene>
    <name evidence="9" type="primary">qseB_2</name>
    <name evidence="8" type="synonym">lrpR_2</name>
    <name evidence="8" type="ORF">Lqua_3246</name>
    <name evidence="9" type="ORF">NCTC12376_02045</name>
</gene>
<evidence type="ECO:0000256" key="5">
    <source>
        <dbReference type="ARBA" id="ARBA00023163"/>
    </source>
</evidence>
<dbReference type="InterPro" id="IPR011006">
    <property type="entry name" value="CheY-like_superfamily"/>
</dbReference>
<evidence type="ECO:0000256" key="4">
    <source>
        <dbReference type="ARBA" id="ARBA00023125"/>
    </source>
</evidence>
<keyword evidence="4 9" id="KW-0238">DNA-binding</keyword>
<reference evidence="8 10" key="1">
    <citation type="submission" date="2015-11" db="EMBL/GenBank/DDBJ databases">
        <title>Genomic analysis of 38 Legionella species identifies large and diverse effector repertoires.</title>
        <authorList>
            <person name="Burstein D."/>
            <person name="Amaro F."/>
            <person name="Zusman T."/>
            <person name="Lifshitz Z."/>
            <person name="Cohen O."/>
            <person name="Gilbert J.A."/>
            <person name="Pupko T."/>
            <person name="Shuman H.A."/>
            <person name="Segal G."/>
        </authorList>
    </citation>
    <scope>NUCLEOTIDE SEQUENCE [LARGE SCALE GENOMIC DNA]</scope>
    <source>
        <strain evidence="8 10">ATCC 49507</strain>
    </source>
</reference>
<dbReference type="Proteomes" id="UP000054639">
    <property type="component" value="Unassembled WGS sequence"/>
</dbReference>
<dbReference type="PANTHER" id="PTHR48111">
    <property type="entry name" value="REGULATOR OF RPOS"/>
    <property type="match status" value="1"/>
</dbReference>
<dbReference type="OrthoDB" id="9782655at2"/>
<dbReference type="GO" id="GO:0000976">
    <property type="term" value="F:transcription cis-regulatory region binding"/>
    <property type="evidence" value="ECO:0007669"/>
    <property type="project" value="TreeGrafter"/>
</dbReference>
<evidence type="ECO:0000313" key="8">
    <source>
        <dbReference type="EMBL" id="KTD43345.1"/>
    </source>
</evidence>
<dbReference type="SUPFAM" id="SSF52172">
    <property type="entry name" value="CheY-like"/>
    <property type="match status" value="1"/>
</dbReference>
<evidence type="ECO:0000313" key="11">
    <source>
        <dbReference type="Proteomes" id="UP000254230"/>
    </source>
</evidence>
<dbReference type="Pfam" id="PF00072">
    <property type="entry name" value="Response_reg"/>
    <property type="match status" value="1"/>
</dbReference>
<evidence type="ECO:0000259" key="7">
    <source>
        <dbReference type="PROSITE" id="PS50110"/>
    </source>
</evidence>
<name>A0A378KXK0_9GAMM</name>
<dbReference type="STRING" id="45072.Lqua_3246"/>
<keyword evidence="2" id="KW-0902">Two-component regulatory system</keyword>
<evidence type="ECO:0000256" key="2">
    <source>
        <dbReference type="ARBA" id="ARBA00023012"/>
    </source>
</evidence>
<reference evidence="9 11" key="2">
    <citation type="submission" date="2018-06" db="EMBL/GenBank/DDBJ databases">
        <authorList>
            <consortium name="Pathogen Informatics"/>
            <person name="Doyle S."/>
        </authorList>
    </citation>
    <scope>NUCLEOTIDE SEQUENCE [LARGE SCALE GENOMIC DNA]</scope>
    <source>
        <strain evidence="9 11">NCTC12376</strain>
    </source>
</reference>
<protein>
    <submittedName>
        <fullName evidence="8 9">DNA-binding response regulator</fullName>
    </submittedName>
</protein>
<dbReference type="GO" id="GO:0000156">
    <property type="term" value="F:phosphorelay response regulator activity"/>
    <property type="evidence" value="ECO:0007669"/>
    <property type="project" value="TreeGrafter"/>
</dbReference>
<feature type="modified residue" description="4-aspartylphosphate" evidence="6">
    <location>
        <position position="62"/>
    </location>
</feature>
<keyword evidence="5" id="KW-0804">Transcription</keyword>
<evidence type="ECO:0000256" key="6">
    <source>
        <dbReference type="PROSITE-ProRule" id="PRU00169"/>
    </source>
</evidence>
<dbReference type="InterPro" id="IPR001789">
    <property type="entry name" value="Sig_transdc_resp-reg_receiver"/>
</dbReference>
<dbReference type="GO" id="GO:0006355">
    <property type="term" value="P:regulation of DNA-templated transcription"/>
    <property type="evidence" value="ECO:0007669"/>
    <property type="project" value="TreeGrafter"/>
</dbReference>
<dbReference type="EMBL" id="LNYR01000048">
    <property type="protein sequence ID" value="KTD43345.1"/>
    <property type="molecule type" value="Genomic_DNA"/>
</dbReference>
<sequence>MSTRCGVENKPTVLIADDDSSTRMLLRATITQWDYPVIEASDGEEAWDILKGKHSPQIVTVDWLMPKIDGLSLCRRAKNLTKPPYMILLTSMSGTANIVNALDSGADDFLTKPFNYVELRSRLFVAQRIVNFTRKLEEMIEKQQPELRKSTKDLTNVFSKMTELSQLINNEWNLLEQYMQNLGELRYEEQITIQKLAHDIYARQHQLTQEIRNLGSLVEKRDCHGHKTVNSVNDKSIKAVKNQKSD</sequence>
<dbReference type="Gene3D" id="3.40.50.2300">
    <property type="match status" value="1"/>
</dbReference>
<feature type="domain" description="Response regulatory" evidence="7">
    <location>
        <begin position="12"/>
        <end position="127"/>
    </location>
</feature>
<dbReference type="PANTHER" id="PTHR48111:SF4">
    <property type="entry name" value="DNA-BINDING DUAL TRANSCRIPTIONAL REGULATOR OMPR"/>
    <property type="match status" value="1"/>
</dbReference>
<dbReference type="GO" id="GO:0032993">
    <property type="term" value="C:protein-DNA complex"/>
    <property type="evidence" value="ECO:0007669"/>
    <property type="project" value="TreeGrafter"/>
</dbReference>
<dbReference type="EMBL" id="UGOW01000001">
    <property type="protein sequence ID" value="STY18227.1"/>
    <property type="molecule type" value="Genomic_DNA"/>
</dbReference>
<keyword evidence="10" id="KW-1185">Reference proteome</keyword>
<evidence type="ECO:0000256" key="3">
    <source>
        <dbReference type="ARBA" id="ARBA00023015"/>
    </source>
</evidence>
<accession>A0A378KXK0</accession>
<dbReference type="RefSeq" id="WP_058475364.1">
    <property type="nucleotide sequence ID" value="NZ_CAAAIL010000010.1"/>
</dbReference>
<dbReference type="GO" id="GO:0005829">
    <property type="term" value="C:cytosol"/>
    <property type="evidence" value="ECO:0007669"/>
    <property type="project" value="TreeGrafter"/>
</dbReference>
<dbReference type="CDD" id="cd17574">
    <property type="entry name" value="REC_OmpR"/>
    <property type="match status" value="1"/>
</dbReference>
<keyword evidence="3" id="KW-0805">Transcription regulation</keyword>
<dbReference type="InterPro" id="IPR039420">
    <property type="entry name" value="WalR-like"/>
</dbReference>
<dbReference type="AlphaFoldDB" id="A0A378KXK0"/>
<evidence type="ECO:0000313" key="9">
    <source>
        <dbReference type="EMBL" id="STY18227.1"/>
    </source>
</evidence>
<dbReference type="SMART" id="SM00448">
    <property type="entry name" value="REC"/>
    <property type="match status" value="1"/>
</dbReference>
<evidence type="ECO:0000256" key="1">
    <source>
        <dbReference type="ARBA" id="ARBA00022553"/>
    </source>
</evidence>
<dbReference type="PROSITE" id="PS50110">
    <property type="entry name" value="RESPONSE_REGULATORY"/>
    <property type="match status" value="1"/>
</dbReference>
<keyword evidence="1 6" id="KW-0597">Phosphoprotein</keyword>
<organism evidence="9 11">
    <name type="scientific">Legionella quateirensis</name>
    <dbReference type="NCBI Taxonomy" id="45072"/>
    <lineage>
        <taxon>Bacteria</taxon>
        <taxon>Pseudomonadati</taxon>
        <taxon>Pseudomonadota</taxon>
        <taxon>Gammaproteobacteria</taxon>
        <taxon>Legionellales</taxon>
        <taxon>Legionellaceae</taxon>
        <taxon>Legionella</taxon>
    </lineage>
</organism>
<evidence type="ECO:0000313" key="10">
    <source>
        <dbReference type="Proteomes" id="UP000054639"/>
    </source>
</evidence>
<proteinExistence type="predicted"/>